<evidence type="ECO:0000256" key="5">
    <source>
        <dbReference type="SAM" id="Phobius"/>
    </source>
</evidence>
<dbReference type="OrthoDB" id="1692816at2"/>
<dbReference type="PANTHER" id="PTHR37305:SF1">
    <property type="entry name" value="MEMBRANE PROTEIN"/>
    <property type="match status" value="1"/>
</dbReference>
<evidence type="ECO:0000256" key="1">
    <source>
        <dbReference type="ARBA" id="ARBA00004141"/>
    </source>
</evidence>
<reference evidence="7 10" key="2">
    <citation type="submission" date="2018-05" db="EMBL/GenBank/DDBJ databases">
        <title>Genomic Encyclopedia of Type Strains, Phase IV (KMG-IV): sequencing the most valuable type-strain genomes for metagenomic binning, comparative biology and taxonomic classification.</title>
        <authorList>
            <person name="Goeker M."/>
        </authorList>
    </citation>
    <scope>NUCLEOTIDE SEQUENCE [LARGE SCALE GENOMIC DNA]</scope>
    <source>
        <strain evidence="7 10">DSM 28816</strain>
    </source>
</reference>
<evidence type="ECO:0000313" key="10">
    <source>
        <dbReference type="Proteomes" id="UP000247523"/>
    </source>
</evidence>
<evidence type="ECO:0000313" key="7">
    <source>
        <dbReference type="EMBL" id="PXV91557.1"/>
    </source>
</evidence>
<keyword evidence="2 5" id="KW-0812">Transmembrane</keyword>
<name>A0A255IJ77_9FIRM</name>
<feature type="transmembrane region" description="Helical" evidence="5">
    <location>
        <begin position="16"/>
        <end position="35"/>
    </location>
</feature>
<comment type="subcellular location">
    <subcellularLocation>
        <location evidence="1">Membrane</location>
        <topology evidence="1">Multi-pass membrane protein</topology>
    </subcellularLocation>
</comment>
<evidence type="ECO:0000256" key="2">
    <source>
        <dbReference type="ARBA" id="ARBA00022692"/>
    </source>
</evidence>
<reference evidence="8 9" key="1">
    <citation type="journal article" date="2017" name="Genome Announc.">
        <title>Draft Genome Sequence of a Sporulating and Motile Strain of Lachnotalea glycerini Isolated from Water in Quebec City, Canada.</title>
        <authorList>
            <person name="Maheux A.F."/>
            <person name="Boudreau D.K."/>
            <person name="Berube E."/>
            <person name="Boissinot M."/>
            <person name="Raymond F."/>
            <person name="Brodeur S."/>
            <person name="Corbeil J."/>
            <person name="Isabel S."/>
            <person name="Omar R.F."/>
            <person name="Bergeron M.G."/>
        </authorList>
    </citation>
    <scope>NUCLEOTIDE SEQUENCE [LARGE SCALE GENOMIC DNA]</scope>
    <source>
        <strain evidence="8 9">CCRI-19302</strain>
    </source>
</reference>
<evidence type="ECO:0000256" key="3">
    <source>
        <dbReference type="ARBA" id="ARBA00022989"/>
    </source>
</evidence>
<keyword evidence="3 5" id="KW-1133">Transmembrane helix</keyword>
<dbReference type="AlphaFoldDB" id="A0A255IJ77"/>
<feature type="transmembrane region" description="Helical" evidence="5">
    <location>
        <begin position="233"/>
        <end position="256"/>
    </location>
</feature>
<dbReference type="GO" id="GO:0016020">
    <property type="term" value="C:membrane"/>
    <property type="evidence" value="ECO:0007669"/>
    <property type="project" value="UniProtKB-SubCell"/>
</dbReference>
<feature type="transmembrane region" description="Helical" evidence="5">
    <location>
        <begin position="188"/>
        <end position="212"/>
    </location>
</feature>
<evidence type="ECO:0000313" key="9">
    <source>
        <dbReference type="Proteomes" id="UP000216411"/>
    </source>
</evidence>
<sequence length="408" mass="46514">MILKYEIKKILSKKGTLIALLVLLIITVCSILYTIHYPSWDIDDNTTIHGIKAIKMAKQEKSKNNAIITEDVVSSIINEYKVISNNSIDGTLSAEGWLKIQYIDDLVVLVDNSYGSFHDFNYYLCGQLSTSQSNQFYQNRIKQIKEWANSDENDALRYTEKEREYFIHSAETLETPFAYSYMDGWKEIFNGGALVLFCVMLVLCIIIAPVFCNEYQSGMDNILMSSQYGRSKVAYAKVFSSYIITTVVYWSSVLLYNLSVLLVYGTDGANCIIQTNRGFWKSFYHLTNIQALGVSLGLAYLGSLLMVSLTMFISSKAKTTFEAIIIPFVVLLIPPMINTRYMPKIVIDILNLLPNNTADSTSIFQEYNVYQIGEKVFSQCQMILIVYLICIIILLPIMLHSYRKHKIN</sequence>
<evidence type="ECO:0000259" key="6">
    <source>
        <dbReference type="Pfam" id="PF12698"/>
    </source>
</evidence>
<dbReference type="RefSeq" id="WP_094377011.1">
    <property type="nucleotide sequence ID" value="NZ_NOKA02000097.1"/>
</dbReference>
<dbReference type="GO" id="GO:0140359">
    <property type="term" value="F:ABC-type transporter activity"/>
    <property type="evidence" value="ECO:0007669"/>
    <property type="project" value="InterPro"/>
</dbReference>
<keyword evidence="4 5" id="KW-0472">Membrane</keyword>
<dbReference type="Proteomes" id="UP000216411">
    <property type="component" value="Unassembled WGS sequence"/>
</dbReference>
<feature type="transmembrane region" description="Helical" evidence="5">
    <location>
        <begin position="320"/>
        <end position="337"/>
    </location>
</feature>
<dbReference type="EMBL" id="NOKA02000097">
    <property type="protein sequence ID" value="RDY27807.1"/>
    <property type="molecule type" value="Genomic_DNA"/>
</dbReference>
<organism evidence="7 10">
    <name type="scientific">Lachnotalea glycerini</name>
    <dbReference type="NCBI Taxonomy" id="1763509"/>
    <lineage>
        <taxon>Bacteria</taxon>
        <taxon>Bacillati</taxon>
        <taxon>Bacillota</taxon>
        <taxon>Clostridia</taxon>
        <taxon>Lachnospirales</taxon>
        <taxon>Lachnospiraceae</taxon>
        <taxon>Lachnotalea</taxon>
    </lineage>
</organism>
<accession>A0A255IJ77</accession>
<feature type="domain" description="ABC-2 type transporter transmembrane" evidence="6">
    <location>
        <begin position="16"/>
        <end position="358"/>
    </location>
</feature>
<feature type="transmembrane region" description="Helical" evidence="5">
    <location>
        <begin position="289"/>
        <end position="313"/>
    </location>
</feature>
<keyword evidence="9" id="KW-1185">Reference proteome</keyword>
<comment type="caution">
    <text evidence="7">The sequence shown here is derived from an EMBL/GenBank/DDBJ whole genome shotgun (WGS) entry which is preliminary data.</text>
</comment>
<evidence type="ECO:0000256" key="4">
    <source>
        <dbReference type="ARBA" id="ARBA00023136"/>
    </source>
</evidence>
<reference evidence="8" key="3">
    <citation type="submission" date="2018-07" db="EMBL/GenBank/DDBJ databases">
        <authorList>
            <person name="Quirk P.G."/>
            <person name="Krulwich T.A."/>
        </authorList>
    </citation>
    <scope>NUCLEOTIDE SEQUENCE</scope>
    <source>
        <strain evidence="8">CCRI-19302</strain>
    </source>
</reference>
<evidence type="ECO:0000313" key="8">
    <source>
        <dbReference type="EMBL" id="RDY27807.1"/>
    </source>
</evidence>
<dbReference type="Pfam" id="PF12698">
    <property type="entry name" value="ABC2_membrane_3"/>
    <property type="match status" value="1"/>
</dbReference>
<dbReference type="InterPro" id="IPR013525">
    <property type="entry name" value="ABC2_TM"/>
</dbReference>
<dbReference type="PANTHER" id="PTHR37305">
    <property type="entry name" value="INTEGRAL MEMBRANE PROTEIN-RELATED"/>
    <property type="match status" value="1"/>
</dbReference>
<proteinExistence type="predicted"/>
<dbReference type="EMBL" id="QICS01000003">
    <property type="protein sequence ID" value="PXV91557.1"/>
    <property type="molecule type" value="Genomic_DNA"/>
</dbReference>
<protein>
    <submittedName>
        <fullName evidence="7">ABC-2 family transporter</fullName>
    </submittedName>
</protein>
<gene>
    <name evidence="7" type="ORF">C8E03_103114</name>
    <name evidence="8" type="ORF">CG710_020200</name>
</gene>
<dbReference type="Proteomes" id="UP000247523">
    <property type="component" value="Unassembled WGS sequence"/>
</dbReference>
<feature type="transmembrane region" description="Helical" evidence="5">
    <location>
        <begin position="376"/>
        <end position="399"/>
    </location>
</feature>